<sequence length="474" mass="49223">MRAHAAVTADTSPAVIRRSCACHAKTASDDLCPDCAAKAAGVQPRLAIGPVDDPFEREADAMAEAVVAGRPAPALNHGVGPALQPKAIATPHQSAAPAAAGAVAQGGRPLSPAERGFFEPRFGRDFGHVRLHTDAAAGQAARAIGARAYTLKNHIAFGAGEFAPATREGRQLMAHELTHTLQQSGATLRRLPIDLLADQPFEGSVDQGFGMAGPGGGQKQPGRLIMTYAEARALMECQKVMGFDDIAKAECAATVLGVPVPEWKTVPGISSPVPFRAGVAATGEATTKIGTVNLTILPDTTSSDPAMANGAKTDINLSPLPAGMNFVDWVLSPRGTISSFTFNQDVFSMSIQTTYGPGASTGGTSGYGRGTTTEDKASSGTSTLGFHEGEHGRDFITHLQNNPYPVFAGKTGQAVATFSTHATNFSNAITAYIKTMVRISELRTDCAGKSIDTSNAEKGKVTTMCVRKPGDPTP</sequence>
<name>A0A2H5EY17_9RHOB</name>
<evidence type="ECO:0000313" key="4">
    <source>
        <dbReference type="Proteomes" id="UP000234530"/>
    </source>
</evidence>
<dbReference type="KEGG" id="pzh:CX676_08555"/>
<proteinExistence type="predicted"/>
<feature type="region of interest" description="Disordered" evidence="1">
    <location>
        <begin position="358"/>
        <end position="382"/>
    </location>
</feature>
<reference evidence="3 4" key="1">
    <citation type="journal article" date="2013" name="Antonie Van Leeuwenhoek">
        <title>Paracoccus zhejiangensis sp. nov., isolated from activated sludge in wastewater-treatment system.</title>
        <authorList>
            <person name="Wu Z.G."/>
            <person name="Zhang D.F."/>
            <person name="Liu Y.L."/>
            <person name="Wang F."/>
            <person name="Jiang X."/>
            <person name="Li C."/>
            <person name="Li S.P."/>
            <person name="Hong Q."/>
            <person name="Li W.J."/>
        </authorList>
    </citation>
    <scope>NUCLEOTIDE SEQUENCE [LARGE SCALE GENOMIC DNA]</scope>
    <source>
        <strain evidence="3 4">J6</strain>
    </source>
</reference>
<accession>A0A2H5EY17</accession>
<protein>
    <recommendedName>
        <fullName evidence="2">eCIS core domain-containing protein</fullName>
    </recommendedName>
</protein>
<dbReference type="Pfam" id="PF13699">
    <property type="entry name" value="eCIS_core"/>
    <property type="match status" value="1"/>
</dbReference>
<organism evidence="3 4">
    <name type="scientific">Paracoccus zhejiangensis</name>
    <dbReference type="NCBI Taxonomy" id="1077935"/>
    <lineage>
        <taxon>Bacteria</taxon>
        <taxon>Pseudomonadati</taxon>
        <taxon>Pseudomonadota</taxon>
        <taxon>Alphaproteobacteria</taxon>
        <taxon>Rhodobacterales</taxon>
        <taxon>Paracoccaceae</taxon>
        <taxon>Paracoccus</taxon>
    </lineage>
</organism>
<dbReference type="OrthoDB" id="7387101at2"/>
<feature type="domain" description="eCIS core" evidence="2">
    <location>
        <begin position="109"/>
        <end position="186"/>
    </location>
</feature>
<evidence type="ECO:0000313" key="3">
    <source>
        <dbReference type="EMBL" id="AUH64198.1"/>
    </source>
</evidence>
<evidence type="ECO:0000259" key="2">
    <source>
        <dbReference type="Pfam" id="PF13699"/>
    </source>
</evidence>
<dbReference type="InterPro" id="IPR025295">
    <property type="entry name" value="eCIS_core_dom"/>
</dbReference>
<dbReference type="Proteomes" id="UP000234530">
    <property type="component" value="Chromosome"/>
</dbReference>
<dbReference type="EMBL" id="CP025430">
    <property type="protein sequence ID" value="AUH64198.1"/>
    <property type="molecule type" value="Genomic_DNA"/>
</dbReference>
<keyword evidence="4" id="KW-1185">Reference proteome</keyword>
<dbReference type="RefSeq" id="WP_101752236.1">
    <property type="nucleotide sequence ID" value="NZ_CP025430.1"/>
</dbReference>
<evidence type="ECO:0000256" key="1">
    <source>
        <dbReference type="SAM" id="MobiDB-lite"/>
    </source>
</evidence>
<dbReference type="AlphaFoldDB" id="A0A2H5EY17"/>
<feature type="compositionally biased region" description="Gly residues" evidence="1">
    <location>
        <begin position="359"/>
        <end position="369"/>
    </location>
</feature>
<gene>
    <name evidence="3" type="ORF">CX676_08555</name>
</gene>